<sequence>MNEQTYQRILNKISFKLANSEMVSAQFEALYEESQEQCKQANDLLAKFNKVLESDQALKELFDEASAKIEEVKVDGI</sequence>
<keyword evidence="1" id="KW-0175">Coiled coil</keyword>
<evidence type="ECO:0000256" key="1">
    <source>
        <dbReference type="SAM" id="Coils"/>
    </source>
</evidence>
<reference evidence="2" key="1">
    <citation type="journal article" date="2021" name="Proc. Natl. Acad. Sci. U.S.A.">
        <title>A Catalog of Tens of Thousands of Viruses from Human Metagenomes Reveals Hidden Associations with Chronic Diseases.</title>
        <authorList>
            <person name="Tisza M.J."/>
            <person name="Buck C.B."/>
        </authorList>
    </citation>
    <scope>NUCLEOTIDE SEQUENCE</scope>
    <source>
        <strain evidence="2">Ctb6217</strain>
    </source>
</reference>
<organism evidence="2">
    <name type="scientific">Siphoviridae sp. ctb6217</name>
    <dbReference type="NCBI Taxonomy" id="2827898"/>
    <lineage>
        <taxon>Viruses</taxon>
        <taxon>Duplodnaviria</taxon>
        <taxon>Heunggongvirae</taxon>
        <taxon>Uroviricota</taxon>
        <taxon>Caudoviricetes</taxon>
    </lineage>
</organism>
<dbReference type="EMBL" id="BK032873">
    <property type="protein sequence ID" value="DAF65094.1"/>
    <property type="molecule type" value="Genomic_DNA"/>
</dbReference>
<name>A0A8S5TPM3_9CAUD</name>
<feature type="coiled-coil region" evidence="1">
    <location>
        <begin position="24"/>
        <end position="51"/>
    </location>
</feature>
<protein>
    <submittedName>
        <fullName evidence="2">Uncharacterized protein</fullName>
    </submittedName>
</protein>
<proteinExistence type="predicted"/>
<accession>A0A8S5TPM3</accession>
<evidence type="ECO:0000313" key="2">
    <source>
        <dbReference type="EMBL" id="DAF65094.1"/>
    </source>
</evidence>